<dbReference type="GO" id="GO:0005789">
    <property type="term" value="C:endoplasmic reticulum membrane"/>
    <property type="evidence" value="ECO:0007669"/>
    <property type="project" value="TreeGrafter"/>
</dbReference>
<feature type="domain" description="Rab-GAP TBC" evidence="3">
    <location>
        <begin position="465"/>
        <end position="660"/>
    </location>
</feature>
<feature type="compositionally biased region" description="Pro residues" evidence="2">
    <location>
        <begin position="464"/>
        <end position="476"/>
    </location>
</feature>
<feature type="region of interest" description="Disordered" evidence="2">
    <location>
        <begin position="827"/>
        <end position="856"/>
    </location>
</feature>
<dbReference type="SUPFAM" id="SSF47923">
    <property type="entry name" value="Ypt/Rab-GAP domain of gyp1p"/>
    <property type="match status" value="2"/>
</dbReference>
<comment type="caution">
    <text evidence="4">The sequence shown here is derived from an EMBL/GenBank/DDBJ whole genome shotgun (WGS) entry which is preliminary data.</text>
</comment>
<dbReference type="GO" id="GO:0005096">
    <property type="term" value="F:GTPase activator activity"/>
    <property type="evidence" value="ECO:0007669"/>
    <property type="project" value="UniProtKB-KW"/>
</dbReference>
<dbReference type="InterPro" id="IPR000195">
    <property type="entry name" value="Rab-GAP-TBC_dom"/>
</dbReference>
<dbReference type="SMART" id="SM00164">
    <property type="entry name" value="TBC"/>
    <property type="match status" value="1"/>
</dbReference>
<dbReference type="AlphaFoldDB" id="W3VKM7"/>
<feature type="compositionally biased region" description="Basic and acidic residues" evidence="2">
    <location>
        <begin position="262"/>
        <end position="274"/>
    </location>
</feature>
<feature type="region of interest" description="Disordered" evidence="2">
    <location>
        <begin position="239"/>
        <end position="279"/>
    </location>
</feature>
<keyword evidence="1" id="KW-0343">GTPase activation</keyword>
<feature type="compositionally biased region" description="Polar residues" evidence="2">
    <location>
        <begin position="414"/>
        <end position="433"/>
    </location>
</feature>
<feature type="compositionally biased region" description="Low complexity" evidence="2">
    <location>
        <begin position="434"/>
        <end position="450"/>
    </location>
</feature>
<proteinExistence type="predicted"/>
<dbReference type="Gene3D" id="1.10.472.80">
    <property type="entry name" value="Ypt/Rab-GAP domain of gyp1p, domain 3"/>
    <property type="match status" value="1"/>
</dbReference>
<dbReference type="InterPro" id="IPR035969">
    <property type="entry name" value="Rab-GAP_TBC_sf"/>
</dbReference>
<dbReference type="PANTHER" id="PTHR20913">
    <property type="entry name" value="TBC1 DOMAIN FAMILY MEMBER 20/GTPASE"/>
    <property type="match status" value="1"/>
</dbReference>
<organism evidence="4 5">
    <name type="scientific">Moesziomyces aphidis</name>
    <name type="common">Pseudozyma aphidis</name>
    <dbReference type="NCBI Taxonomy" id="84754"/>
    <lineage>
        <taxon>Eukaryota</taxon>
        <taxon>Fungi</taxon>
        <taxon>Dikarya</taxon>
        <taxon>Basidiomycota</taxon>
        <taxon>Ustilaginomycotina</taxon>
        <taxon>Ustilaginomycetes</taxon>
        <taxon>Ustilaginales</taxon>
        <taxon>Ustilaginaceae</taxon>
        <taxon>Moesziomyces</taxon>
    </lineage>
</organism>
<reference evidence="4 5" key="1">
    <citation type="journal article" date="2014" name="Genome Announc.">
        <title>Genome sequence of the basidiomycetous fungus Pseudozyma aphidis DSM70725, an efficient producer of biosurfactant mannosylerythritol lipids.</title>
        <authorList>
            <person name="Lorenz S."/>
            <person name="Guenther M."/>
            <person name="Grumaz C."/>
            <person name="Rupp S."/>
            <person name="Zibek S."/>
            <person name="Sohn K."/>
        </authorList>
    </citation>
    <scope>NUCLEOTIDE SEQUENCE [LARGE SCALE GENOMIC DNA]</scope>
    <source>
        <strain evidence="5">ATCC 32657 / CBS 517.83 / DSM 70725 / JCM 10318 / NBRC 10182 / NRRL Y-7954 / St-0401</strain>
    </source>
</reference>
<accession>W3VKM7</accession>
<gene>
    <name evidence="4" type="ORF">PaG_04377</name>
</gene>
<evidence type="ECO:0000256" key="1">
    <source>
        <dbReference type="ARBA" id="ARBA00022468"/>
    </source>
</evidence>
<evidence type="ECO:0000313" key="5">
    <source>
        <dbReference type="Proteomes" id="UP000019462"/>
    </source>
</evidence>
<feature type="compositionally biased region" description="Low complexity" evidence="2">
    <location>
        <begin position="239"/>
        <end position="254"/>
    </location>
</feature>
<evidence type="ECO:0000313" key="4">
    <source>
        <dbReference type="EMBL" id="ETS61352.1"/>
    </source>
</evidence>
<dbReference type="GO" id="GO:0006888">
    <property type="term" value="P:endoplasmic reticulum to Golgi vesicle-mediated transport"/>
    <property type="evidence" value="ECO:0007669"/>
    <property type="project" value="TreeGrafter"/>
</dbReference>
<evidence type="ECO:0000259" key="3">
    <source>
        <dbReference type="PROSITE" id="PS50086"/>
    </source>
</evidence>
<dbReference type="Gene3D" id="1.10.8.1310">
    <property type="match status" value="1"/>
</dbReference>
<dbReference type="PROSITE" id="PS50086">
    <property type="entry name" value="TBC_RABGAP"/>
    <property type="match status" value="1"/>
</dbReference>
<feature type="region of interest" description="Disordered" evidence="2">
    <location>
        <begin position="400"/>
        <end position="479"/>
    </location>
</feature>
<dbReference type="EMBL" id="AWNI01000016">
    <property type="protein sequence ID" value="ETS61352.1"/>
    <property type="molecule type" value="Genomic_DNA"/>
</dbReference>
<evidence type="ECO:0000256" key="2">
    <source>
        <dbReference type="SAM" id="MobiDB-lite"/>
    </source>
</evidence>
<dbReference type="OrthoDB" id="10249988at2759"/>
<name>W3VKM7_MOEAP</name>
<sequence length="914" mass="98515">MKGNNELESRLARFRVQSQPSFAALGAPAGCLSAGLDPTLARPSLALSQSQPASLFQGIRARGLASDARVEAGFSTTAKPRPNLGRRARATKAHLKFLLGVSSRDGIPGFGRAEDSPTLQHSAFLFYPQSLRAPPLFQSIASRLCRCQELGDEWTLSALGLVTSQESLSRFQRQFPVEGKHACTDAPCRLSSIAISAKVSFHLRLQTLHQQSTSELTCYRKGILENGEPNYSLVRRLAAAMPSSSSSNPRRQASLEPSTSAQRDHPSDTRDQSRRHFRRQLQEQCLQPSGLARASACDSRAEAWLELLDISPERINNHKDSGSEAASTDGTVVFPLSSKSAPSIIDDTLNASVPLDKDGWQLAGSAILNHTVPADSDAGGSDHRSTVTAAQFKATNSEWKVVESKRTKRRKGGQFTTSQSPTASPDLTHSPRLSTGPSDTSDPSSPFISPHLADTSVTATPPSETLPPASPRPYQPRFPNLSERDVEQVAKDVDRSFIGPAFKNVFKSQAEGQEERSLRRKQLTHLVLTTLSRHPTLHYFQGYHDILSVVLLTLASTSPLASAAGLFADDDQEALVELVAERISLHLIRDSMTPDLLPVMGQLKVLGNLLRLCDPPLAELVDRASPLPFFALPWLLTLLTHDAPNVAIMQRVLEFVIAHGPASAIYVCAAVVRSRRDEILAMDADELDDPAMLHAILSRLPRIVADGDDQRSDKSGAAGVAEETSMYTDPDVELPSLANDRALAASDEEKENVKDSGTSISSLLQEAVQLMRRFELDSADVGAHTIMGPKSVLFTWSSTFTPPGSAHDIEWAEMNAAAEAALSGPTDAIVLDPHPPQPEAPPGSDEKPSPLPPTHVGAHHARTLALVGISGILVAALWTASQTAPNAAMSNDQTKRVLTLIVSLLSNFGRVVDA</sequence>
<dbReference type="Pfam" id="PF00566">
    <property type="entry name" value="RabGAP-TBC"/>
    <property type="match status" value="1"/>
</dbReference>
<dbReference type="InterPro" id="IPR045913">
    <property type="entry name" value="TBC20/Gyp8-like"/>
</dbReference>
<protein>
    <recommendedName>
        <fullName evidence="3">Rab-GAP TBC domain-containing protein</fullName>
    </recommendedName>
</protein>
<dbReference type="Proteomes" id="UP000019462">
    <property type="component" value="Unassembled WGS sequence"/>
</dbReference>
<keyword evidence="5" id="KW-1185">Reference proteome</keyword>
<dbReference type="HOGENOM" id="CLU_014632_0_0_1"/>
<dbReference type="PANTHER" id="PTHR20913:SF7">
    <property type="entry name" value="RE60063P"/>
    <property type="match status" value="1"/>
</dbReference>